<accession>A0A2T5J8P1</accession>
<dbReference type="Proteomes" id="UP000244168">
    <property type="component" value="Unassembled WGS sequence"/>
</dbReference>
<dbReference type="EMBL" id="QAOQ01000005">
    <property type="protein sequence ID" value="PTQ95833.1"/>
    <property type="molecule type" value="Genomic_DNA"/>
</dbReference>
<dbReference type="InterPro" id="IPR035901">
    <property type="entry name" value="GIY-YIG_endonuc_sf"/>
</dbReference>
<evidence type="ECO:0000313" key="1">
    <source>
        <dbReference type="EMBL" id="PTQ95833.1"/>
    </source>
</evidence>
<protein>
    <recommendedName>
        <fullName evidence="3">Endonuclease</fullName>
    </recommendedName>
</protein>
<dbReference type="AlphaFoldDB" id="A0A2T5J8P1"/>
<gene>
    <name evidence="1" type="ORF">C8P68_105343</name>
</gene>
<evidence type="ECO:0008006" key="3">
    <source>
        <dbReference type="Google" id="ProtNLM"/>
    </source>
</evidence>
<comment type="caution">
    <text evidence="1">The sequence shown here is derived from an EMBL/GenBank/DDBJ whole genome shotgun (WGS) entry which is preliminary data.</text>
</comment>
<reference evidence="1 2" key="1">
    <citation type="submission" date="2018-04" db="EMBL/GenBank/DDBJ databases">
        <title>Genomic Encyclopedia of Archaeal and Bacterial Type Strains, Phase II (KMG-II): from individual species to whole genera.</title>
        <authorList>
            <person name="Goeker M."/>
        </authorList>
    </citation>
    <scope>NUCLEOTIDE SEQUENCE [LARGE SCALE GENOMIC DNA]</scope>
    <source>
        <strain evidence="1 2">DSM 26809</strain>
    </source>
</reference>
<proteinExistence type="predicted"/>
<evidence type="ECO:0000313" key="2">
    <source>
        <dbReference type="Proteomes" id="UP000244168"/>
    </source>
</evidence>
<sequence>MFSAEFNSIDQAIAFEKQVKGWSRKKKEAIINDNWDLLPELSRSKSFAK</sequence>
<name>A0A2T5J8P1_9SPHI</name>
<dbReference type="Gene3D" id="3.40.1440.10">
    <property type="entry name" value="GIY-YIG endonuclease"/>
    <property type="match status" value="1"/>
</dbReference>
<organism evidence="1 2">
    <name type="scientific">Mucilaginibacter yixingensis</name>
    <dbReference type="NCBI Taxonomy" id="1295612"/>
    <lineage>
        <taxon>Bacteria</taxon>
        <taxon>Pseudomonadati</taxon>
        <taxon>Bacteroidota</taxon>
        <taxon>Sphingobacteriia</taxon>
        <taxon>Sphingobacteriales</taxon>
        <taxon>Sphingobacteriaceae</taxon>
        <taxon>Mucilaginibacter</taxon>
    </lineage>
</organism>
<keyword evidence="2" id="KW-1185">Reference proteome</keyword>